<gene>
    <name evidence="2" type="ORF">A7D00_3647</name>
</gene>
<name>A0A178FLC1_TRIVO</name>
<evidence type="ECO:0000313" key="2">
    <source>
        <dbReference type="EMBL" id="OAL72645.1"/>
    </source>
</evidence>
<protein>
    <submittedName>
        <fullName evidence="2">Uncharacterized protein</fullName>
    </submittedName>
</protein>
<comment type="caution">
    <text evidence="2">The sequence shown here is derived from an EMBL/GenBank/DDBJ whole genome shotgun (WGS) entry which is preliminary data.</text>
</comment>
<evidence type="ECO:0000256" key="1">
    <source>
        <dbReference type="SAM" id="MobiDB-lite"/>
    </source>
</evidence>
<sequence>MTAARASPGITAMRAQLPPIRNGAAMPVSPQWKTLKPTYGSQHINDVADFSLWCEEMAEFKHPTHEQQLWVLRHYRAKEARFEYPLIIVITDTPPRPLTLTIAGVAALFVPDAPLCTGFNVNTAYASPRVPDLSPIVLKRWMAPTMRETDLILKSLARLCNVKAINWFGLCCFVELHTNDGRSYKRHSLPSRVAGKTTTYHHSANRFWDEPENLGLIRRIDPQLSAVISPLQDQTDYLREGLGVLQPGVRIAAGHPDSSTTPSMPEPDMYHPDTANGSKIGTVIERWPSLSIAMVDLVSSLRFSDSGYFQAASPKCFVRSDNVPNGT</sequence>
<dbReference type="Proteomes" id="UP000243519">
    <property type="component" value="Unassembled WGS sequence"/>
</dbReference>
<dbReference type="AlphaFoldDB" id="A0A178FLC1"/>
<dbReference type="OrthoDB" id="5361958at2759"/>
<feature type="region of interest" description="Disordered" evidence="1">
    <location>
        <begin position="254"/>
        <end position="275"/>
    </location>
</feature>
<reference evidence="2 3" key="1">
    <citation type="submission" date="2016-05" db="EMBL/GenBank/DDBJ databases">
        <title>Genome sequencing of Trichophyton violaceum CMCC(F)T3l isolated from hair.</title>
        <authorList>
            <person name="Zhan P."/>
            <person name="Tao Y."/>
            <person name="Liu W."/>
        </authorList>
    </citation>
    <scope>NUCLEOTIDE SEQUENCE [LARGE SCALE GENOMIC DNA]</scope>
    <source>
        <strain evidence="3">CMCC(F)T3l</strain>
    </source>
</reference>
<keyword evidence="3" id="KW-1185">Reference proteome</keyword>
<accession>A0A178FLC1</accession>
<evidence type="ECO:0000313" key="3">
    <source>
        <dbReference type="Proteomes" id="UP000243519"/>
    </source>
</evidence>
<proteinExistence type="predicted"/>
<organism evidence="2 3">
    <name type="scientific">Trichophyton violaceum</name>
    <dbReference type="NCBI Taxonomy" id="34388"/>
    <lineage>
        <taxon>Eukaryota</taxon>
        <taxon>Fungi</taxon>
        <taxon>Dikarya</taxon>
        <taxon>Ascomycota</taxon>
        <taxon>Pezizomycotina</taxon>
        <taxon>Eurotiomycetes</taxon>
        <taxon>Eurotiomycetidae</taxon>
        <taxon>Onygenales</taxon>
        <taxon>Arthrodermataceae</taxon>
        <taxon>Trichophyton</taxon>
    </lineage>
</organism>
<dbReference type="EMBL" id="LHPN01000004">
    <property type="protein sequence ID" value="OAL72645.1"/>
    <property type="molecule type" value="Genomic_DNA"/>
</dbReference>